<dbReference type="PANTHER" id="PTHR12558">
    <property type="entry name" value="CELL DIVISION CYCLE 16,23,27"/>
    <property type="match status" value="1"/>
</dbReference>
<dbReference type="SUPFAM" id="SSF48452">
    <property type="entry name" value="TPR-like"/>
    <property type="match status" value="6"/>
</dbReference>
<evidence type="ECO:0000313" key="4">
    <source>
        <dbReference type="Proteomes" id="UP001500021"/>
    </source>
</evidence>
<dbReference type="Pfam" id="PF13181">
    <property type="entry name" value="TPR_8"/>
    <property type="match status" value="2"/>
</dbReference>
<dbReference type="InterPro" id="IPR014266">
    <property type="entry name" value="PEP-CTERM_TPR_PrsT"/>
</dbReference>
<dbReference type="InterPro" id="IPR019734">
    <property type="entry name" value="TPR_rpt"/>
</dbReference>
<evidence type="ECO:0000313" key="3">
    <source>
        <dbReference type="EMBL" id="GAA0810303.1"/>
    </source>
</evidence>
<accession>A0ABN1L2R7</accession>
<keyword evidence="1" id="KW-0802">TPR repeat</keyword>
<dbReference type="SMART" id="SM00028">
    <property type="entry name" value="TPR"/>
    <property type="match status" value="10"/>
</dbReference>
<protein>
    <recommendedName>
        <fullName evidence="5">PEP-CTERM system TPR-repeat protein PrsT</fullName>
    </recommendedName>
</protein>
<evidence type="ECO:0008006" key="5">
    <source>
        <dbReference type="Google" id="ProtNLM"/>
    </source>
</evidence>
<feature type="repeat" description="TPR" evidence="1">
    <location>
        <begin position="511"/>
        <end position="544"/>
    </location>
</feature>
<proteinExistence type="predicted"/>
<dbReference type="EMBL" id="BAAAFA010000001">
    <property type="protein sequence ID" value="GAA0810303.1"/>
    <property type="molecule type" value="Genomic_DNA"/>
</dbReference>
<dbReference type="Gene3D" id="1.25.40.10">
    <property type="entry name" value="Tetratricopeptide repeat domain"/>
    <property type="match status" value="6"/>
</dbReference>
<dbReference type="NCBIfam" id="TIGR02917">
    <property type="entry name" value="PEP_TPR_lipo"/>
    <property type="match status" value="1"/>
</dbReference>
<sequence>MRFLLFSALLTLSCTALATEAVKHYEHALQLLNEDKLAEAEIAVKNSLQQDLDYLPARLLLGNILLKTGNLKSAEKEFEQAKILHADSYAVTMSLVEVKLLLDKNEEALALLTAQKHLNTDAQYYYFQGNAYKALLKYDLALSAYQQAINMQENSAQYHTALADLWYRNENTDNAQQSLNKALLIDDTYIPALLLNAELYKKLNKYQQAQQFISLVLSLDEHNKQALFSQAGLYLAQNELALALAITLKLRESSPYDPYAKLLHSSIVAQQGNTKQARIILSEVKQQLSGVDNRHKDDQDVLLLSATVDFINQNSHSAKKQFVRYLDLYGENSSARRYLAILALREQDIEKAQVHIEKALAKNSNDVELYVLASEIYRQAGLLTQQLTLLEKANKNFPDNKRISEHYIASLLANEQQETALAELSKTNTNGSATNEKINSSLQNKTVLGFMQLQAGLFEQAQQTTQALLNEYPDKVEVLQLAGELSLKTRENSEEAIYFFEQALALDANFSPAILSLAGVYLQQKKLTEVESYYQQLLTINPNNALALQLYADLAVKQGRFPLAIKLLTPLAANNNFQTGRALLNLYIATKQPDLALPLLTQLEQGYPLNEALLLTKSRIQAQLGEQAQAQKSLNILYGLLYEEPKKLIVLAGAQLDVMDANAAAKTIARIQSLEQDPIPPLLQTRLYIAQQQYKKALTIIDSALQENENSRSWLSLKVNVLINQEQFEQATLIVEELYQDEKRREQLQLLAQLYSQQEKTEQLTTLLVSWLEHTPSDKWAVAQLSTLAEMQGDLALAITTLENYPNLDTNPAFLNNLANYHLAKYLQEVEKEVIQLTSEQPKAVELTVAINHAQKAYELMPLNAAINDTLGWLYVQTGNIEQGLGLLREASARDAQNGEIYYHLAYALTLLERKEQAYQAYQKAISLLPQHKLRSVINELLTKIKS</sequence>
<feature type="repeat" description="TPR" evidence="1">
    <location>
        <begin position="899"/>
        <end position="932"/>
    </location>
</feature>
<feature type="signal peptide" evidence="2">
    <location>
        <begin position="1"/>
        <end position="18"/>
    </location>
</feature>
<feature type="chain" id="PRO_5046568990" description="PEP-CTERM system TPR-repeat protein PrsT" evidence="2">
    <location>
        <begin position="19"/>
        <end position="947"/>
    </location>
</feature>
<feature type="repeat" description="TPR" evidence="1">
    <location>
        <begin position="122"/>
        <end position="155"/>
    </location>
</feature>
<dbReference type="PROSITE" id="PS50005">
    <property type="entry name" value="TPR"/>
    <property type="match status" value="3"/>
</dbReference>
<reference evidence="3 4" key="1">
    <citation type="journal article" date="2019" name="Int. J. Syst. Evol. Microbiol.">
        <title>The Global Catalogue of Microorganisms (GCM) 10K type strain sequencing project: providing services to taxonomists for standard genome sequencing and annotation.</title>
        <authorList>
            <consortium name="The Broad Institute Genomics Platform"/>
            <consortium name="The Broad Institute Genome Sequencing Center for Infectious Disease"/>
            <person name="Wu L."/>
            <person name="Ma J."/>
        </authorList>
    </citation>
    <scope>NUCLEOTIDE SEQUENCE [LARGE SCALE GENOMIC DNA]</scope>
    <source>
        <strain evidence="3 4">JCM 15608</strain>
    </source>
</reference>
<evidence type="ECO:0000256" key="2">
    <source>
        <dbReference type="SAM" id="SignalP"/>
    </source>
</evidence>
<name>A0ABN1L2R7_9GAMM</name>
<gene>
    <name evidence="3" type="ORF">GCM10009111_00960</name>
</gene>
<keyword evidence="4" id="KW-1185">Reference proteome</keyword>
<evidence type="ECO:0000256" key="1">
    <source>
        <dbReference type="PROSITE-ProRule" id="PRU00339"/>
    </source>
</evidence>
<dbReference type="Pfam" id="PF13432">
    <property type="entry name" value="TPR_16"/>
    <property type="match status" value="2"/>
</dbReference>
<dbReference type="Proteomes" id="UP001500021">
    <property type="component" value="Unassembled WGS sequence"/>
</dbReference>
<dbReference type="Pfam" id="PF14559">
    <property type="entry name" value="TPR_19"/>
    <property type="match status" value="1"/>
</dbReference>
<dbReference type="PANTHER" id="PTHR12558:SF13">
    <property type="entry name" value="CELL DIVISION CYCLE PROTEIN 27 HOMOLOG"/>
    <property type="match status" value="1"/>
</dbReference>
<dbReference type="InterPro" id="IPR011990">
    <property type="entry name" value="TPR-like_helical_dom_sf"/>
</dbReference>
<organism evidence="3 4">
    <name type="scientific">Colwellia asteriadis</name>
    <dbReference type="NCBI Taxonomy" id="517723"/>
    <lineage>
        <taxon>Bacteria</taxon>
        <taxon>Pseudomonadati</taxon>
        <taxon>Pseudomonadota</taxon>
        <taxon>Gammaproteobacteria</taxon>
        <taxon>Alteromonadales</taxon>
        <taxon>Colwelliaceae</taxon>
        <taxon>Colwellia</taxon>
    </lineage>
</organism>
<dbReference type="RefSeq" id="WP_343813627.1">
    <property type="nucleotide sequence ID" value="NZ_BAAAFA010000001.1"/>
</dbReference>
<keyword evidence="2" id="KW-0732">Signal</keyword>
<comment type="caution">
    <text evidence="3">The sequence shown here is derived from an EMBL/GenBank/DDBJ whole genome shotgun (WGS) entry which is preliminary data.</text>
</comment>